<dbReference type="SMART" id="SM00479">
    <property type="entry name" value="EXOIII"/>
    <property type="match status" value="1"/>
</dbReference>
<evidence type="ECO:0000256" key="4">
    <source>
        <dbReference type="SAM" id="MobiDB-lite"/>
    </source>
</evidence>
<dbReference type="GO" id="GO:0005634">
    <property type="term" value="C:nucleus"/>
    <property type="evidence" value="ECO:0007669"/>
    <property type="project" value="TreeGrafter"/>
</dbReference>
<protein>
    <recommendedName>
        <fullName evidence="5">Exonuclease domain-containing protein</fullName>
    </recommendedName>
</protein>
<dbReference type="GO" id="GO:0006364">
    <property type="term" value="P:rRNA processing"/>
    <property type="evidence" value="ECO:0007669"/>
    <property type="project" value="TreeGrafter"/>
</dbReference>
<dbReference type="CDD" id="cd06137">
    <property type="entry name" value="DEDDh_RNase"/>
    <property type="match status" value="1"/>
</dbReference>
<name>A0A430LBH4_9HYPO</name>
<feature type="region of interest" description="Disordered" evidence="4">
    <location>
        <begin position="228"/>
        <end position="268"/>
    </location>
</feature>
<dbReference type="GO" id="GO:0000027">
    <property type="term" value="P:ribosomal large subunit assembly"/>
    <property type="evidence" value="ECO:0007669"/>
    <property type="project" value="TreeGrafter"/>
</dbReference>
<evidence type="ECO:0000259" key="5">
    <source>
        <dbReference type="SMART" id="SM00479"/>
    </source>
</evidence>
<keyword evidence="3" id="KW-0269">Exonuclease</keyword>
<dbReference type="InterPro" id="IPR012337">
    <property type="entry name" value="RNaseH-like_sf"/>
</dbReference>
<keyword evidence="7" id="KW-1185">Reference proteome</keyword>
<sequence>MEGYVLPDDLNKASRSGQRQTKMLKQHLPTPVCESLSPKRKAIAFDCEMAGVEGGRSEVVSICAVDFFTGEILMNSLVKPREPISEWRSHIHGITPSIMSIAVTLQQALDGWEAAREELWKHINEHTVLVGQSLQNDLKALRVVHIKVVDTAIVTAEAAFGKGKRTGRRWGLELLCKDLLHVQIRLGSGIHDGLEDAMAARELALWCLCHPIELQRWGGKARMSFYSERRRRRKRHPRPAATQSRAAGNYDDGEKGYFQPPQSSDEEILRWEDVVDYEVWPKSPPDSD</sequence>
<feature type="domain" description="Exonuclease" evidence="5">
    <location>
        <begin position="41"/>
        <end position="213"/>
    </location>
</feature>
<dbReference type="Gene3D" id="3.30.420.10">
    <property type="entry name" value="Ribonuclease H-like superfamily/Ribonuclease H"/>
    <property type="match status" value="1"/>
</dbReference>
<gene>
    <name evidence="6" type="ORF">BHE90_012490</name>
</gene>
<organism evidence="6 7">
    <name type="scientific">Fusarium euwallaceae</name>
    <dbReference type="NCBI Taxonomy" id="1147111"/>
    <lineage>
        <taxon>Eukaryota</taxon>
        <taxon>Fungi</taxon>
        <taxon>Dikarya</taxon>
        <taxon>Ascomycota</taxon>
        <taxon>Pezizomycotina</taxon>
        <taxon>Sordariomycetes</taxon>
        <taxon>Hypocreomycetidae</taxon>
        <taxon>Hypocreales</taxon>
        <taxon>Nectriaceae</taxon>
        <taxon>Fusarium</taxon>
        <taxon>Fusarium solani species complex</taxon>
    </lineage>
</organism>
<dbReference type="SUPFAM" id="SSF53098">
    <property type="entry name" value="Ribonuclease H-like"/>
    <property type="match status" value="1"/>
</dbReference>
<comment type="caution">
    <text evidence="6">The sequence shown here is derived from an EMBL/GenBank/DDBJ whole genome shotgun (WGS) entry which is preliminary data.</text>
</comment>
<dbReference type="Proteomes" id="UP000287124">
    <property type="component" value="Unassembled WGS sequence"/>
</dbReference>
<reference evidence="6 7" key="1">
    <citation type="submission" date="2017-06" db="EMBL/GenBank/DDBJ databases">
        <title>Comparative genomic analysis of Ambrosia Fusariam Clade fungi.</title>
        <authorList>
            <person name="Stajich J.E."/>
            <person name="Carrillo J."/>
            <person name="Kijimoto T."/>
            <person name="Eskalen A."/>
            <person name="O'Donnell K."/>
            <person name="Kasson M."/>
        </authorList>
    </citation>
    <scope>NUCLEOTIDE SEQUENCE [LARGE SCALE GENOMIC DNA]</scope>
    <source>
        <strain evidence="6 7">UCR1854</strain>
    </source>
</reference>
<dbReference type="EMBL" id="MIKF01000279">
    <property type="protein sequence ID" value="RTE73091.1"/>
    <property type="molecule type" value="Genomic_DNA"/>
</dbReference>
<dbReference type="GO" id="GO:0003676">
    <property type="term" value="F:nucleic acid binding"/>
    <property type="evidence" value="ECO:0007669"/>
    <property type="project" value="InterPro"/>
</dbReference>
<evidence type="ECO:0000256" key="1">
    <source>
        <dbReference type="ARBA" id="ARBA00022722"/>
    </source>
</evidence>
<dbReference type="InterPro" id="IPR047021">
    <property type="entry name" value="REXO1/3/4-like"/>
</dbReference>
<feature type="compositionally biased region" description="Basic residues" evidence="4">
    <location>
        <begin position="229"/>
        <end position="238"/>
    </location>
</feature>
<dbReference type="PANTHER" id="PTHR12801:SF114">
    <property type="entry name" value="EXONUCLEASE, PUTATIVE (AFU_ORTHOLOGUE AFUA_7G00870)-RELATED"/>
    <property type="match status" value="1"/>
</dbReference>
<dbReference type="InterPro" id="IPR036397">
    <property type="entry name" value="RNaseH_sf"/>
</dbReference>
<evidence type="ECO:0000256" key="2">
    <source>
        <dbReference type="ARBA" id="ARBA00022801"/>
    </source>
</evidence>
<evidence type="ECO:0000256" key="3">
    <source>
        <dbReference type="ARBA" id="ARBA00022839"/>
    </source>
</evidence>
<keyword evidence="2" id="KW-0378">Hydrolase</keyword>
<keyword evidence="1" id="KW-0540">Nuclease</keyword>
<dbReference type="InterPro" id="IPR013520">
    <property type="entry name" value="Ribonucl_H"/>
</dbReference>
<evidence type="ECO:0000313" key="7">
    <source>
        <dbReference type="Proteomes" id="UP000287124"/>
    </source>
</evidence>
<dbReference type="GO" id="GO:0004527">
    <property type="term" value="F:exonuclease activity"/>
    <property type="evidence" value="ECO:0007669"/>
    <property type="project" value="UniProtKB-KW"/>
</dbReference>
<accession>A0A430LBH4</accession>
<dbReference type="PANTHER" id="PTHR12801">
    <property type="entry name" value="RNA EXONUCLEASE REXO1 / RECO3 FAMILY MEMBER-RELATED"/>
    <property type="match status" value="1"/>
</dbReference>
<dbReference type="AlphaFoldDB" id="A0A430LBH4"/>
<dbReference type="Pfam" id="PF00929">
    <property type="entry name" value="RNase_T"/>
    <property type="match status" value="1"/>
</dbReference>
<proteinExistence type="predicted"/>
<evidence type="ECO:0000313" key="6">
    <source>
        <dbReference type="EMBL" id="RTE73091.1"/>
    </source>
</evidence>